<dbReference type="PANTHER" id="PTHR35191">
    <property type="entry name" value="PROPHAGE SIDE TAIL FIBER PROTEIN HOMOLOG STFQ-RELATED"/>
    <property type="match status" value="1"/>
</dbReference>
<evidence type="ECO:0000259" key="1">
    <source>
        <dbReference type="Pfam" id="PF12571"/>
    </source>
</evidence>
<dbReference type="AlphaFoldDB" id="A0A2N7UDN2"/>
<gene>
    <name evidence="3" type="ORF">C1H70_17445</name>
</gene>
<evidence type="ECO:0008006" key="5">
    <source>
        <dbReference type="Google" id="ProtNLM"/>
    </source>
</evidence>
<accession>A0A2N7UDN2</accession>
<dbReference type="PANTHER" id="PTHR35191:SF1">
    <property type="entry name" value="PROPHAGE SIDE TAIL FIBER PROTEIN HOMOLOG STFQ-RELATED"/>
    <property type="match status" value="1"/>
</dbReference>
<feature type="domain" description="Putative tail fiber protein gp53-like C-terminal" evidence="2">
    <location>
        <begin position="489"/>
        <end position="568"/>
    </location>
</feature>
<evidence type="ECO:0000259" key="2">
    <source>
        <dbReference type="Pfam" id="PF21882"/>
    </source>
</evidence>
<dbReference type="Gene3D" id="2.60.40.3940">
    <property type="match status" value="1"/>
</dbReference>
<keyword evidence="4" id="KW-1185">Reference proteome</keyword>
<dbReference type="InterPro" id="IPR022225">
    <property type="entry name" value="Phage_tail_fibre_N"/>
</dbReference>
<dbReference type="InterPro" id="IPR054075">
    <property type="entry name" value="Gp53-like_C"/>
</dbReference>
<dbReference type="OrthoDB" id="9810174at2"/>
<dbReference type="RefSeq" id="WP_102589588.1">
    <property type="nucleotide sequence ID" value="NZ_BNAE01000001.1"/>
</dbReference>
<dbReference type="Pfam" id="PF21882">
    <property type="entry name" value="Gp53-like_C"/>
    <property type="match status" value="1"/>
</dbReference>
<evidence type="ECO:0000313" key="3">
    <source>
        <dbReference type="EMBL" id="PMR78527.1"/>
    </source>
</evidence>
<dbReference type="Proteomes" id="UP000235547">
    <property type="component" value="Unassembled WGS sequence"/>
</dbReference>
<organism evidence="3 4">
    <name type="scientific">Halomonas urumqiensis</name>
    <dbReference type="NCBI Taxonomy" id="1684789"/>
    <lineage>
        <taxon>Bacteria</taxon>
        <taxon>Pseudomonadati</taxon>
        <taxon>Pseudomonadota</taxon>
        <taxon>Gammaproteobacteria</taxon>
        <taxon>Oceanospirillales</taxon>
        <taxon>Halomonadaceae</taxon>
        <taxon>Halomonas</taxon>
    </lineage>
</organism>
<dbReference type="EMBL" id="PNRG01000033">
    <property type="protein sequence ID" value="PMR78527.1"/>
    <property type="molecule type" value="Genomic_DNA"/>
</dbReference>
<name>A0A2N7UDN2_9GAMM</name>
<protein>
    <recommendedName>
        <fullName evidence="5">Phage tail protein</fullName>
    </recommendedName>
</protein>
<sequence length="568" mass="59907">MAEFYTLITDTGQAKLAAALANNESIELGSVAVGDGGGSLPTPEASRTALIDEVHRAPINHIAVDADNPNWLIVETVLPPEIGGWTIREVGVYDTEGELIVYGNYPESYKPLLAEGSGRTQTVRIIMQVSDTAAVTLTVDPSIVLATRQLLEERIAAHAASRDHPGATEAAQGMIQRATKAQAEAGSDNTRAMTPLRVRQAIDLFRLGAPATLSGGSTNQSTSESHTHQLAMATKGQAEAGSDATRLMSALRVHQAFNQFGIGGVTQGVPGNDLSTVDGTVPSGLYKVYTNTSGTPVHLGTEMSTNGHVVWLRRGASGGEAQLLFAELTGQLYYRTRTTGAWPDWRMPADPANSVPPQRAIVAGDGLSGGGDFTTNRSLKVDSSVARTNTQIIAGNGLTGGGTLGANRTLNLGTPRTIYAGSNNGFSGSGHSHELRVATPAEVRAGTNTTGVITPRLLTEVFMGSRRSLATNGYQMLPGVFVSGAATIPRPLILQWGRTSAADPSRVDEWTSFPIPFPNRVLVITANHSGTYRANISHRGETDNGCYFLANGYSGPSLISVQWFAIGY</sequence>
<proteinExistence type="predicted"/>
<dbReference type="Pfam" id="PF12571">
    <property type="entry name" value="Phage_tail_fib"/>
    <property type="match status" value="1"/>
</dbReference>
<evidence type="ECO:0000313" key="4">
    <source>
        <dbReference type="Proteomes" id="UP000235547"/>
    </source>
</evidence>
<reference evidence="3 4" key="1">
    <citation type="submission" date="2018-01" db="EMBL/GenBank/DDBJ databases">
        <title>Halomonas endophytica sp. nov., isolated from storage liquid in the stems of Populus euphratica.</title>
        <authorList>
            <person name="Chen C."/>
        </authorList>
    </citation>
    <scope>NUCLEOTIDE SEQUENCE [LARGE SCALE GENOMIC DNA]</scope>
    <source>
        <strain evidence="3 4">BZ-SZ-XJ27</strain>
    </source>
</reference>
<comment type="caution">
    <text evidence="3">The sequence shown here is derived from an EMBL/GenBank/DDBJ whole genome shotgun (WGS) entry which is preliminary data.</text>
</comment>
<dbReference type="InterPro" id="IPR051934">
    <property type="entry name" value="Phage_Tail_Fiber_Structural"/>
</dbReference>
<feature type="domain" description="Phage tail fibre protein N-terminal" evidence="1">
    <location>
        <begin position="1"/>
        <end position="149"/>
    </location>
</feature>